<evidence type="ECO:0000313" key="2">
    <source>
        <dbReference type="EMBL" id="GIG85955.1"/>
    </source>
</evidence>
<evidence type="ECO:0000313" key="3">
    <source>
        <dbReference type="Proteomes" id="UP000646749"/>
    </source>
</evidence>
<evidence type="ECO:0008006" key="4">
    <source>
        <dbReference type="Google" id="ProtNLM"/>
    </source>
</evidence>
<proteinExistence type="predicted"/>
<organism evidence="2 3">
    <name type="scientific">Plantactinospora endophytica</name>
    <dbReference type="NCBI Taxonomy" id="673535"/>
    <lineage>
        <taxon>Bacteria</taxon>
        <taxon>Bacillati</taxon>
        <taxon>Actinomycetota</taxon>
        <taxon>Actinomycetes</taxon>
        <taxon>Micromonosporales</taxon>
        <taxon>Micromonosporaceae</taxon>
        <taxon>Plantactinospora</taxon>
    </lineage>
</organism>
<gene>
    <name evidence="2" type="ORF">Pen02_08910</name>
</gene>
<dbReference type="SUPFAM" id="SSF103647">
    <property type="entry name" value="TSP type-3 repeat"/>
    <property type="match status" value="1"/>
</dbReference>
<sequence length="323" mass="32029">MSDFDDVLERLVTDPAFGAALAADPVNALAGYRLDADELALLQLQIGGDTAGQHGVETRANQSSLFGMFAPLAGLAGALPGVGEVTTPGLGPAPAGGLGAAAPGAVQGFGAAAGPGGEVPPLAEVPGCAAPVGPGASVAPVGGLTGLGDEIGREIGSATDSALAQPTGGLAGALADPDAGLAAALANAETGFGSAPGTAPAAEVGFGPAPEVGFGPAEPPPGDAEPAVPDGYRTRVDADGDGDWDRHTLQGRADGGVDILVDHDRDGRTDFVGHDLDADGLVDISEYDKNRDGFFEKRMYDDDGDGWMDRTVRAEPPPADTTY</sequence>
<feature type="compositionally biased region" description="Basic and acidic residues" evidence="1">
    <location>
        <begin position="232"/>
        <end position="243"/>
    </location>
</feature>
<name>A0ABQ4DU22_9ACTN</name>
<dbReference type="Proteomes" id="UP000646749">
    <property type="component" value="Unassembled WGS sequence"/>
</dbReference>
<protein>
    <recommendedName>
        <fullName evidence="4">Calcium-binding protein</fullName>
    </recommendedName>
</protein>
<reference evidence="2 3" key="1">
    <citation type="submission" date="2021-01" db="EMBL/GenBank/DDBJ databases">
        <title>Whole genome shotgun sequence of Plantactinospora endophytica NBRC 110450.</title>
        <authorList>
            <person name="Komaki H."/>
            <person name="Tamura T."/>
        </authorList>
    </citation>
    <scope>NUCLEOTIDE SEQUENCE [LARGE SCALE GENOMIC DNA]</scope>
    <source>
        <strain evidence="2 3">NBRC 110450</strain>
    </source>
</reference>
<comment type="caution">
    <text evidence="2">The sequence shown here is derived from an EMBL/GenBank/DDBJ whole genome shotgun (WGS) entry which is preliminary data.</text>
</comment>
<feature type="region of interest" description="Disordered" evidence="1">
    <location>
        <begin position="199"/>
        <end position="243"/>
    </location>
</feature>
<keyword evidence="3" id="KW-1185">Reference proteome</keyword>
<evidence type="ECO:0000256" key="1">
    <source>
        <dbReference type="SAM" id="MobiDB-lite"/>
    </source>
</evidence>
<dbReference type="EMBL" id="BONW01000002">
    <property type="protein sequence ID" value="GIG85955.1"/>
    <property type="molecule type" value="Genomic_DNA"/>
</dbReference>
<accession>A0ABQ4DU22</accession>
<dbReference type="InterPro" id="IPR028974">
    <property type="entry name" value="TSP_type-3_rpt"/>
</dbReference>
<dbReference type="RefSeq" id="WP_203864581.1">
    <property type="nucleotide sequence ID" value="NZ_BONW01000002.1"/>
</dbReference>